<dbReference type="GO" id="GO:0016758">
    <property type="term" value="F:hexosyltransferase activity"/>
    <property type="evidence" value="ECO:0007669"/>
    <property type="project" value="TreeGrafter"/>
</dbReference>
<keyword evidence="4 12" id="KW-0812">Transmembrane</keyword>
<keyword evidence="3 14" id="KW-0808">Transferase</keyword>
<accession>A0A081BEZ0</accession>
<evidence type="ECO:0000256" key="1">
    <source>
        <dbReference type="ARBA" id="ARBA00004141"/>
    </source>
</evidence>
<evidence type="ECO:0000313" key="14">
    <source>
        <dbReference type="EMBL" id="GAK46608.1"/>
    </source>
</evidence>
<dbReference type="STRING" id="1333998.M2A_3107"/>
<dbReference type="RefSeq" id="WP_081875684.1">
    <property type="nucleotide sequence ID" value="NZ_BBIO01000022.1"/>
</dbReference>
<keyword evidence="6 12" id="KW-1133">Transmembrane helix</keyword>
<dbReference type="InterPro" id="IPR001173">
    <property type="entry name" value="Glyco_trans_2-like"/>
</dbReference>
<evidence type="ECO:0000256" key="9">
    <source>
        <dbReference type="ARBA" id="ARBA00066964"/>
    </source>
</evidence>
<dbReference type="EMBL" id="BBIO01000022">
    <property type="protein sequence ID" value="GAK46608.1"/>
    <property type="molecule type" value="Genomic_DNA"/>
</dbReference>
<dbReference type="Pfam" id="PF13632">
    <property type="entry name" value="Glyco_trans_2_3"/>
    <property type="match status" value="1"/>
</dbReference>
<feature type="transmembrane region" description="Helical" evidence="12">
    <location>
        <begin position="712"/>
        <end position="734"/>
    </location>
</feature>
<dbReference type="SUPFAM" id="SSF53448">
    <property type="entry name" value="Nucleotide-diphospho-sugar transferases"/>
    <property type="match status" value="1"/>
</dbReference>
<reference evidence="14 15" key="1">
    <citation type="submission" date="2014-07" db="EMBL/GenBank/DDBJ databases">
        <title>Tepidicaulis marinum gen. nov., sp. nov., a novel marine bacterium denitrifying nitrate to nitrous oxide strictly under microaerobic conditions.</title>
        <authorList>
            <person name="Takeuchi M."/>
            <person name="Yamagishi T."/>
            <person name="Kamagata Y."/>
            <person name="Oshima K."/>
            <person name="Hattori M."/>
            <person name="Katayama T."/>
            <person name="Hanada S."/>
            <person name="Tamaki H."/>
            <person name="Marumo K."/>
            <person name="Maeda H."/>
            <person name="Nedachi M."/>
            <person name="Iwasaki W."/>
            <person name="Suwa Y."/>
            <person name="Sakata S."/>
        </authorList>
    </citation>
    <scope>NUCLEOTIDE SEQUENCE [LARGE SCALE GENOMIC DNA]</scope>
    <source>
        <strain evidence="14 15">MA2</strain>
    </source>
</reference>
<dbReference type="eggNOG" id="COG5309">
    <property type="taxonomic scope" value="Bacteria"/>
</dbReference>
<evidence type="ECO:0000256" key="11">
    <source>
        <dbReference type="ARBA" id="ARBA00078564"/>
    </source>
</evidence>
<dbReference type="InterPro" id="IPR050321">
    <property type="entry name" value="Glycosyltr_2/OpgH_subfam"/>
</dbReference>
<name>A0A081BEZ0_9HYPH</name>
<evidence type="ECO:0000256" key="2">
    <source>
        <dbReference type="ARBA" id="ARBA00022676"/>
    </source>
</evidence>
<keyword evidence="2" id="KW-0328">Glycosyltransferase</keyword>
<comment type="subcellular location">
    <subcellularLocation>
        <location evidence="1">Membrane</location>
        <topology evidence="1">Multi-pass membrane protein</topology>
    </subcellularLocation>
</comment>
<evidence type="ECO:0000256" key="12">
    <source>
        <dbReference type="SAM" id="Phobius"/>
    </source>
</evidence>
<dbReference type="PANTHER" id="PTHR43867:SF4">
    <property type="entry name" value="BETA-(1-3)-GLUCOSYL TRANSFERASE"/>
    <property type="match status" value="1"/>
</dbReference>
<dbReference type="Proteomes" id="UP000028702">
    <property type="component" value="Unassembled WGS sequence"/>
</dbReference>
<sequence>MSPKTIARRLPSALRIGIFLLIVLPLMIAANIAVWSAIHQPRSTQGWTGEIVGFAFSPFQAGQNPEDLLYPSAEEIRRDLQVLGPKAQAIRTYETGYGFDKIPEIAAEFDLSVALGAWIGRNEARNEQELARLTPTAFRRNVVRVVVGNEALLRRDVTVDELISYIRRVKKTVWKPVSTAEPWHVWLDHPELVKEVDYLAVHILPYWEGVSVDKAVDYVFERIGDLRKAYPGKPIVVTEVGWPSRGRIIPRQSFAGISEETLEEEAVPSLVNQAKFMRTFLNRAKEAEITYYVMEAFDQPWKANEEGAAGGYWGIYDVMRAPKFPMSGGVVEYTDWRFWAAIAAGLSLIPAVLLLLGRRHMHPAGQIFFAALVQLGGAAIAWSALSFSGIYLTPGQTIAWSVLFAAQGLLLVVLITEAVELVEALWGRTGKRHEELIAHLGPNADHRPKVSIHVPIHNEPPHMVRETLAALARLDYPDFEVLVIDNNTKDPEVWKPVEAECARLGKRFRFFHLDPWPGYKAGALNFARSQTAEDADVIAVIDSDYQVSPDWLKTLCPHFADPDVGFVQAPQDYRDAGQSLFKTMTYWEYAGFFHIGMVLRDRYNAVIQHGTMTMVRKSALDEVGGWAEWCICEDAELGLKLYRAGYGSVYVNRSFGKGLTPDTLGAYMTQRFRWAYGAVQIMKHHMRAFLPGSGAGLNAAQKYYFFAGWLPWFADALALAFTAASIAVSALALWSPEAMPLPVAAFMVPTIGSFLFKLIRSLWLYLQRVRCGLGQSLGAALAALALTHTVAKAVAIGIFTSGRPFVRTPKCEDRAALSAIFIQVRDEAVVLAVLWGLGIAFLLHPMFQDSLSRLWVAVLAVQSLPYLASVLTSIISILARERESEPVTAPVAGE</sequence>
<evidence type="ECO:0000259" key="13">
    <source>
        <dbReference type="Pfam" id="PF13632"/>
    </source>
</evidence>
<protein>
    <recommendedName>
        <fullName evidence="10">Beta-monoglucosyldiacylglycerol synthase</fullName>
        <ecNumber evidence="9">2.4.1.336</ecNumber>
    </recommendedName>
    <alternativeName>
        <fullName evidence="11">UDP-glucose:1,2-diacylglycerol 3-beta-D-glucosyltransferase</fullName>
    </alternativeName>
</protein>
<dbReference type="PANTHER" id="PTHR43867">
    <property type="entry name" value="CELLULOSE SYNTHASE CATALYTIC SUBUNIT A [UDP-FORMING]"/>
    <property type="match status" value="1"/>
</dbReference>
<feature type="transmembrane region" description="Helical" evidence="12">
    <location>
        <begin position="854"/>
        <end position="879"/>
    </location>
</feature>
<dbReference type="EC" id="2.4.1.336" evidence="9"/>
<evidence type="ECO:0000256" key="6">
    <source>
        <dbReference type="ARBA" id="ARBA00022989"/>
    </source>
</evidence>
<evidence type="ECO:0000313" key="15">
    <source>
        <dbReference type="Proteomes" id="UP000028702"/>
    </source>
</evidence>
<feature type="transmembrane region" description="Helical" evidence="12">
    <location>
        <begin position="398"/>
        <end position="422"/>
    </location>
</feature>
<dbReference type="AlphaFoldDB" id="A0A081BEZ0"/>
<dbReference type="SUPFAM" id="SSF51445">
    <property type="entry name" value="(Trans)glycosidases"/>
    <property type="match status" value="1"/>
</dbReference>
<dbReference type="GO" id="GO:0005886">
    <property type="term" value="C:plasma membrane"/>
    <property type="evidence" value="ECO:0007669"/>
    <property type="project" value="TreeGrafter"/>
</dbReference>
<dbReference type="InterPro" id="IPR017853">
    <property type="entry name" value="GH"/>
</dbReference>
<feature type="transmembrane region" description="Helical" evidence="12">
    <location>
        <begin position="368"/>
        <end position="392"/>
    </location>
</feature>
<feature type="transmembrane region" description="Helical" evidence="12">
    <location>
        <begin position="746"/>
        <end position="766"/>
    </location>
</feature>
<feature type="transmembrane region" description="Helical" evidence="12">
    <location>
        <begin position="828"/>
        <end position="847"/>
    </location>
</feature>
<dbReference type="Gene3D" id="3.20.20.80">
    <property type="entry name" value="Glycosidases"/>
    <property type="match status" value="1"/>
</dbReference>
<evidence type="ECO:0000256" key="8">
    <source>
        <dbReference type="ARBA" id="ARBA00053004"/>
    </source>
</evidence>
<dbReference type="eggNOG" id="COG1215">
    <property type="taxonomic scope" value="Bacteria"/>
</dbReference>
<feature type="transmembrane region" description="Helical" evidence="12">
    <location>
        <begin position="336"/>
        <end position="356"/>
    </location>
</feature>
<keyword evidence="15" id="KW-1185">Reference proteome</keyword>
<organism evidence="14 15">
    <name type="scientific">Tepidicaulis marinus</name>
    <dbReference type="NCBI Taxonomy" id="1333998"/>
    <lineage>
        <taxon>Bacteria</taxon>
        <taxon>Pseudomonadati</taxon>
        <taxon>Pseudomonadota</taxon>
        <taxon>Alphaproteobacteria</taxon>
        <taxon>Hyphomicrobiales</taxon>
        <taxon>Parvibaculaceae</taxon>
        <taxon>Tepidicaulis</taxon>
    </lineage>
</organism>
<feature type="transmembrane region" description="Helical" evidence="12">
    <location>
        <begin position="12"/>
        <end position="35"/>
    </location>
</feature>
<evidence type="ECO:0000256" key="5">
    <source>
        <dbReference type="ARBA" id="ARBA00022842"/>
    </source>
</evidence>
<evidence type="ECO:0000256" key="7">
    <source>
        <dbReference type="ARBA" id="ARBA00023136"/>
    </source>
</evidence>
<feature type="domain" description="Glycosyltransferase 2-like" evidence="13">
    <location>
        <begin position="537"/>
        <end position="724"/>
    </location>
</feature>
<evidence type="ECO:0000256" key="4">
    <source>
        <dbReference type="ARBA" id="ARBA00022692"/>
    </source>
</evidence>
<comment type="caution">
    <text evidence="14">The sequence shown here is derived from an EMBL/GenBank/DDBJ whole genome shotgun (WGS) entry which is preliminary data.</text>
</comment>
<gene>
    <name evidence="14" type="ORF">M2A_3107</name>
</gene>
<evidence type="ECO:0000256" key="10">
    <source>
        <dbReference type="ARBA" id="ARBA00068721"/>
    </source>
</evidence>
<keyword evidence="5" id="KW-0460">Magnesium</keyword>
<comment type="catalytic activity">
    <reaction evidence="8">
        <text>a 1,2-diacyl-sn-glycerol + UDP-alpha-D-glucose = a 1,2-diacyl-3-O-(beta-D-glucopyranosyl)-sn-glycerol + UDP + H(+)</text>
        <dbReference type="Rhea" id="RHEA:17285"/>
        <dbReference type="ChEBI" id="CHEBI:15378"/>
        <dbReference type="ChEBI" id="CHEBI:17815"/>
        <dbReference type="ChEBI" id="CHEBI:58223"/>
        <dbReference type="ChEBI" id="CHEBI:58885"/>
        <dbReference type="ChEBI" id="CHEBI:75799"/>
        <dbReference type="EC" id="2.4.1.336"/>
    </reaction>
</comment>
<dbReference type="InterPro" id="IPR029044">
    <property type="entry name" value="Nucleotide-diphossugar_trans"/>
</dbReference>
<dbReference type="Gene3D" id="3.90.550.10">
    <property type="entry name" value="Spore Coat Polysaccharide Biosynthesis Protein SpsA, Chain A"/>
    <property type="match status" value="1"/>
</dbReference>
<proteinExistence type="predicted"/>
<evidence type="ECO:0000256" key="3">
    <source>
        <dbReference type="ARBA" id="ARBA00022679"/>
    </source>
</evidence>
<feature type="transmembrane region" description="Helical" evidence="12">
    <location>
        <begin position="778"/>
        <end position="799"/>
    </location>
</feature>
<keyword evidence="7 12" id="KW-0472">Membrane</keyword>
<dbReference type="FunFam" id="3.90.550.10:FF:000164">
    <property type="entry name" value="Beta-(1-3)-glucosyl transferase"/>
    <property type="match status" value="1"/>
</dbReference>